<dbReference type="PROSITE" id="PS01132">
    <property type="entry name" value="ACTINS_ACT_LIKE"/>
    <property type="match status" value="1"/>
</dbReference>
<feature type="compositionally biased region" description="Basic and acidic residues" evidence="14">
    <location>
        <begin position="874"/>
        <end position="884"/>
    </location>
</feature>
<keyword evidence="10" id="KW-0206">Cytoskeleton</keyword>
<evidence type="ECO:0000256" key="12">
    <source>
        <dbReference type="PROSITE-ProRule" id="PRU00221"/>
    </source>
</evidence>
<dbReference type="GO" id="GO:0005737">
    <property type="term" value="C:cytoplasm"/>
    <property type="evidence" value="ECO:0007669"/>
    <property type="project" value="UniProtKB-ARBA"/>
</dbReference>
<dbReference type="EMBL" id="WJQU01000003">
    <property type="protein sequence ID" value="KAJ6638972.1"/>
    <property type="molecule type" value="Genomic_DNA"/>
</dbReference>
<feature type="repeat" description="WD" evidence="12">
    <location>
        <begin position="458"/>
        <end position="490"/>
    </location>
</feature>
<dbReference type="Pfam" id="PF00400">
    <property type="entry name" value="WD40"/>
    <property type="match status" value="3"/>
</dbReference>
<keyword evidence="4" id="KW-0963">Cytoplasm</keyword>
<evidence type="ECO:0000256" key="11">
    <source>
        <dbReference type="ARBA" id="ARBA00024838"/>
    </source>
</evidence>
<gene>
    <name evidence="16" type="primary">Arp2</name>
    <name evidence="16" type="ORF">Bhyg_11710</name>
</gene>
<evidence type="ECO:0000256" key="7">
    <source>
        <dbReference type="ARBA" id="ARBA00022741"/>
    </source>
</evidence>
<dbReference type="SMART" id="SM01166">
    <property type="entry name" value="DUF1899"/>
    <property type="match status" value="2"/>
</dbReference>
<keyword evidence="6 13" id="KW-0677">Repeat</keyword>
<feature type="compositionally biased region" description="Basic and acidic residues" evidence="14">
    <location>
        <begin position="1061"/>
        <end position="1080"/>
    </location>
</feature>
<dbReference type="FunFam" id="2.130.10.10:FF:000362">
    <property type="entry name" value="Coronin"/>
    <property type="match status" value="1"/>
</dbReference>
<evidence type="ECO:0000256" key="14">
    <source>
        <dbReference type="SAM" id="MobiDB-lite"/>
    </source>
</evidence>
<feature type="compositionally biased region" description="Polar residues" evidence="14">
    <location>
        <begin position="889"/>
        <end position="898"/>
    </location>
</feature>
<comment type="caution">
    <text evidence="16">The sequence shown here is derived from an EMBL/GenBank/DDBJ whole genome shotgun (WGS) entry which is preliminary data.</text>
</comment>
<name>A0A9Q0RZU2_9DIPT</name>
<dbReference type="Gene3D" id="2.130.10.10">
    <property type="entry name" value="YVTN repeat-like/Quinoprotein amine dehydrogenase"/>
    <property type="match status" value="2"/>
</dbReference>
<keyword evidence="8" id="KW-0067">ATP-binding</keyword>
<feature type="domain" description="DUF1899" evidence="15">
    <location>
        <begin position="1121"/>
        <end position="1186"/>
    </location>
</feature>
<dbReference type="InterPro" id="IPR024977">
    <property type="entry name" value="Apc4-like_WD40_dom"/>
</dbReference>
<feature type="compositionally biased region" description="Basic and acidic residues" evidence="14">
    <location>
        <begin position="1088"/>
        <end position="1098"/>
    </location>
</feature>
<dbReference type="Pfam" id="PF08953">
    <property type="entry name" value="DUF1899"/>
    <property type="match status" value="2"/>
</dbReference>
<feature type="repeat" description="WD" evidence="12">
    <location>
        <begin position="1288"/>
        <end position="1329"/>
    </location>
</feature>
<keyword evidence="17" id="KW-1185">Reference proteome</keyword>
<dbReference type="InterPro" id="IPR004000">
    <property type="entry name" value="Actin"/>
</dbReference>
<evidence type="ECO:0000313" key="16">
    <source>
        <dbReference type="EMBL" id="KAJ6638972.1"/>
    </source>
</evidence>
<dbReference type="FunFam" id="3.30.420.40:FF:000538">
    <property type="entry name" value="Actin-related protein 2"/>
    <property type="match status" value="1"/>
</dbReference>
<keyword evidence="7" id="KW-0547">Nucleotide-binding</keyword>
<evidence type="ECO:0000256" key="13">
    <source>
        <dbReference type="RuleBase" id="RU280818"/>
    </source>
</evidence>
<keyword evidence="5 12" id="KW-0853">WD repeat</keyword>
<dbReference type="GO" id="GO:0005524">
    <property type="term" value="F:ATP binding"/>
    <property type="evidence" value="ECO:0007669"/>
    <property type="project" value="UniProtKB-KW"/>
</dbReference>
<dbReference type="GO" id="GO:0003779">
    <property type="term" value="F:actin binding"/>
    <property type="evidence" value="ECO:0007669"/>
    <property type="project" value="UniProtKB-KW"/>
</dbReference>
<evidence type="ECO:0000259" key="15">
    <source>
        <dbReference type="SMART" id="SM01166"/>
    </source>
</evidence>
<dbReference type="SMART" id="SM00268">
    <property type="entry name" value="ACTIN"/>
    <property type="match status" value="1"/>
</dbReference>
<evidence type="ECO:0000256" key="5">
    <source>
        <dbReference type="ARBA" id="ARBA00022574"/>
    </source>
</evidence>
<accession>A0A9Q0RZU2</accession>
<evidence type="ECO:0000256" key="1">
    <source>
        <dbReference type="ARBA" id="ARBA00004245"/>
    </source>
</evidence>
<keyword evidence="9" id="KW-0009">Actin-binding</keyword>
<comment type="subcellular location">
    <subcellularLocation>
        <location evidence="1">Cytoplasm</location>
        <location evidence="1">Cytoskeleton</location>
    </subcellularLocation>
</comment>
<dbReference type="SMART" id="SM01167">
    <property type="entry name" value="DUF1900"/>
    <property type="match status" value="2"/>
</dbReference>
<feature type="compositionally biased region" description="Basic and acidic residues" evidence="14">
    <location>
        <begin position="1017"/>
        <end position="1027"/>
    </location>
</feature>
<dbReference type="GO" id="GO:0005856">
    <property type="term" value="C:cytoskeleton"/>
    <property type="evidence" value="ECO:0007669"/>
    <property type="project" value="UniProtKB-SubCell"/>
</dbReference>
<dbReference type="InterPro" id="IPR043129">
    <property type="entry name" value="ATPase_NBD"/>
</dbReference>
<dbReference type="InterPro" id="IPR001680">
    <property type="entry name" value="WD40_rpt"/>
</dbReference>
<evidence type="ECO:0000256" key="6">
    <source>
        <dbReference type="ARBA" id="ARBA00022737"/>
    </source>
</evidence>
<dbReference type="SMART" id="SM00320">
    <property type="entry name" value="WD40"/>
    <property type="match status" value="6"/>
</dbReference>
<evidence type="ECO:0000256" key="9">
    <source>
        <dbReference type="ARBA" id="ARBA00023203"/>
    </source>
</evidence>
<feature type="domain" description="DUF1899" evidence="15">
    <location>
        <begin position="386"/>
        <end position="449"/>
    </location>
</feature>
<dbReference type="PRINTS" id="PR00190">
    <property type="entry name" value="ACTIN"/>
</dbReference>
<feature type="region of interest" description="Disordered" evidence="14">
    <location>
        <begin position="874"/>
        <end position="950"/>
    </location>
</feature>
<feature type="region of interest" description="Disordered" evidence="14">
    <location>
        <begin position="1005"/>
        <end position="1116"/>
    </location>
</feature>
<feature type="non-terminal residue" evidence="16">
    <location>
        <position position="1620"/>
    </location>
</feature>
<organism evidence="16 17">
    <name type="scientific">Pseudolycoriella hygida</name>
    <dbReference type="NCBI Taxonomy" id="35572"/>
    <lineage>
        <taxon>Eukaryota</taxon>
        <taxon>Metazoa</taxon>
        <taxon>Ecdysozoa</taxon>
        <taxon>Arthropoda</taxon>
        <taxon>Hexapoda</taxon>
        <taxon>Insecta</taxon>
        <taxon>Pterygota</taxon>
        <taxon>Neoptera</taxon>
        <taxon>Endopterygota</taxon>
        <taxon>Diptera</taxon>
        <taxon>Nematocera</taxon>
        <taxon>Sciaroidea</taxon>
        <taxon>Sciaridae</taxon>
        <taxon>Pseudolycoriella</taxon>
    </lineage>
</organism>
<evidence type="ECO:0000313" key="17">
    <source>
        <dbReference type="Proteomes" id="UP001151699"/>
    </source>
</evidence>
<dbReference type="PANTHER" id="PTHR10856:SF20">
    <property type="entry name" value="CORONIN-7"/>
    <property type="match status" value="1"/>
</dbReference>
<reference evidence="16" key="1">
    <citation type="submission" date="2022-07" db="EMBL/GenBank/DDBJ databases">
        <authorList>
            <person name="Trinca V."/>
            <person name="Uliana J.V.C."/>
            <person name="Torres T.T."/>
            <person name="Ward R.J."/>
            <person name="Monesi N."/>
        </authorList>
    </citation>
    <scope>NUCLEOTIDE SEQUENCE</scope>
    <source>
        <strain evidence="16">HSMRA1968</strain>
        <tissue evidence="16">Whole embryos</tissue>
    </source>
</reference>
<dbReference type="OrthoDB" id="1850764at2759"/>
<dbReference type="Gene3D" id="3.30.420.40">
    <property type="match status" value="2"/>
</dbReference>
<evidence type="ECO:0000256" key="2">
    <source>
        <dbReference type="ARBA" id="ARBA00009482"/>
    </source>
</evidence>
<dbReference type="SUPFAM" id="SSF53067">
    <property type="entry name" value="Actin-like ATPase domain"/>
    <property type="match status" value="2"/>
</dbReference>
<dbReference type="SUPFAM" id="SSF50978">
    <property type="entry name" value="WD40 repeat-like"/>
    <property type="match status" value="2"/>
</dbReference>
<evidence type="ECO:0000256" key="3">
    <source>
        <dbReference type="ARBA" id="ARBA00010121"/>
    </source>
</evidence>
<feature type="compositionally biased region" description="Polar residues" evidence="14">
    <location>
        <begin position="1100"/>
        <end position="1116"/>
    </location>
</feature>
<proteinExistence type="inferred from homology"/>
<feature type="repeat" description="WD" evidence="12">
    <location>
        <begin position="1245"/>
        <end position="1277"/>
    </location>
</feature>
<feature type="compositionally biased region" description="Polar residues" evidence="14">
    <location>
        <begin position="907"/>
        <end position="919"/>
    </location>
</feature>
<evidence type="ECO:0000256" key="8">
    <source>
        <dbReference type="ARBA" id="ARBA00022840"/>
    </source>
</evidence>
<dbReference type="PROSITE" id="PS50082">
    <property type="entry name" value="WD_REPEATS_2"/>
    <property type="match status" value="4"/>
</dbReference>
<dbReference type="Pfam" id="PF12894">
    <property type="entry name" value="ANAPC4_WD40"/>
    <property type="match status" value="1"/>
</dbReference>
<evidence type="ECO:0000256" key="4">
    <source>
        <dbReference type="ARBA" id="ARBA00022490"/>
    </source>
</evidence>
<feature type="compositionally biased region" description="Basic and acidic residues" evidence="14">
    <location>
        <begin position="1035"/>
        <end position="1054"/>
    </location>
</feature>
<dbReference type="PANTHER" id="PTHR10856">
    <property type="entry name" value="CORONIN"/>
    <property type="match status" value="1"/>
</dbReference>
<comment type="similarity">
    <text evidence="3">Belongs to the actin family. ARP2 subfamily.</text>
</comment>
<evidence type="ECO:0000256" key="10">
    <source>
        <dbReference type="ARBA" id="ARBA00023212"/>
    </source>
</evidence>
<dbReference type="InterPro" id="IPR015943">
    <property type="entry name" value="WD40/YVTN_repeat-like_dom_sf"/>
</dbReference>
<dbReference type="InterPro" id="IPR020902">
    <property type="entry name" value="Actin/actin-like_CS"/>
</dbReference>
<dbReference type="GO" id="GO:0030036">
    <property type="term" value="P:actin cytoskeleton organization"/>
    <property type="evidence" value="ECO:0007669"/>
    <property type="project" value="UniProtKB-ARBA"/>
</dbReference>
<comment type="function">
    <text evidence="11">F-actin regulator involved in anterograde Golgi to endosome transport: upon ubiquitination via 'Lys-33'-linked ubiquitin chains by the BCR(KLHL20) E3 ubiquitin ligase complex, interacts with EPS15 and localizes to the trans-Golgi network, where it promotes actin polymerization, thereby facilitating post-Golgi trafficking. May play a role in the maintenance of the Golgi apparatus morphology.</text>
</comment>
<dbReference type="FunFam" id="2.130.10.10:FF:000076">
    <property type="entry name" value="Coronin"/>
    <property type="match status" value="1"/>
</dbReference>
<dbReference type="InterPro" id="IPR036322">
    <property type="entry name" value="WD40_repeat_dom_sf"/>
</dbReference>
<dbReference type="InterPro" id="IPR015048">
    <property type="entry name" value="DUF1899"/>
</dbReference>
<dbReference type="Gene3D" id="3.90.640.10">
    <property type="entry name" value="Actin, Chain A, domain 4"/>
    <property type="match status" value="1"/>
</dbReference>
<sequence>MDNKGRNVIVCDNGTGFVKCGYAGSNFPAYIFPSMVGRPIIRAVNKIGDIEVKDLHVDDLMVGDEASQLRALLEVNYPMENGIVRSWEDMCHVWDYTFGPKKMNIDPHNTKILLTEPPMNPLKNREKMIEVMFEKYGFDSTYIAIQAVLTLYAQGLISGVVIDSGDGVTHICPVYEGFTLPHLTRRLDIAGKDITRYLIKLLLLRGYAFNHTADFETVRMMKENLCYIGYDIEMEQRLALETTVLVETYTLPDGRVIKVGGERFEAPEALFQPHLINVEGQGIAELVFSTIQAATIDMRSVLYKHIVLSGGSTMYPGLPSRLEREIKQLYLERVLKNDIDKLSKFKIRIEDPPSRKDMVFVGGAVLANVSKDRDDFWMSKQEYQEQGLLASKYKNAAPIVPKPEVCVRDICVGSYQTYGNNIAASSMFMAFNWEHAGSSLAVLPIDDCGRKSKTMPLLHGHTDTVTDLHFSPFHDGLLATGSQDCLVKIWYIPEKGLETSLSNPECTFSHKQRRVETVGFHPTADYLLHSTSAGSVSLWDITCQKEVFANSEHPEVIQSLSWKLDGSILTTSCKDKMVRIIDPRAQNCISATAESHQSIKDSRVVWLGDQNRILTSGFDAARLRQIIIRDIRKFNVPEKTLELDCSTGVLMPLFDPDTNMLFLAGKGDTTIAYMEVTDKDPHLIEGLRHNGEQTKGACLVPKRALRVMEGEVNRILQLTSNSVIPIMYQVPRKTYRDFHADLYPDTNGCRTNLTCAQWLDGVNMPVPKISLDPAKRELGDQPIVIHRGNLNEIVKNQANKQSKPLVNQQNCIILMDNNGISKQKLKDDEKDNIPLSKVDIIKKFDNKYREEHEKLVKLKDERCEAAEISEKEVFEEVQSTEKELPSPVPQTQAKNGHTTPPKPLPRTSRNNSVSEQGNGSVLVEDITDKFPRPVARPRTTTSYKPRLGPKPFTSSNADISFDKVFSVPQVPVENVVINDYVESDSLEEDLQKAISTAERRKIFENNRSESEGSFNGDGDKTESELRRMSLNRNSIAERKRLYENRSKSVQEEKPQSPLPLIRKDSLKNRNDNAKFSEKNRCFSVGTNKNDDNSDEVFKKPNNNRNNKTSEVSTATKRTSTVFGKVSKFRHFKGTPGHKSSHIENIRNISRQIPGECNGFHANHKRVAVPISGPGGKIAVYELSKPGRLPDGVIPSLVNGSNIMDFQWDPFDASVLAVACDDGIVKMWHIPDEGLTEPTNIPDKELPAHSDKIYFIRFHPLAKNVLLTASYDMSIKIWCLQTMTEKLCLKGHTDQIFDFAWSPCGVFGASVCKDGKIRIYNPRKSENPIREGPGPVGTRGARISYAIEGYYILCTGFDKVSERQISIYTVKDLSTPLHTVGLDVAPAILMPFYDEDSSTLFVTGKGDSTIYAFEITDEAPHICPLSHHRCSTLHQGLSFLTKNFCDVTAVEFAKALRLTNNTIEPISFTVPRIKNEFFQDDLFPPTRVTWSETMSSSEWFSLKDKKVQKISLQPEGMESLSSIQPISHPQNKSTEQTPSIMQNFNRHVNDFDKSKQDEIQKALSARMEYNTKLEQDDMEAKDIHTANQLVTLLHIVFQNLIILCDNKRKERRKKFYKCFVP</sequence>
<dbReference type="Pfam" id="PF00022">
    <property type="entry name" value="Actin"/>
    <property type="match status" value="1"/>
</dbReference>
<dbReference type="FunFam" id="3.90.640.10:FF:000005">
    <property type="entry name" value="Actin-related protein 2"/>
    <property type="match status" value="1"/>
</dbReference>
<dbReference type="CDD" id="cd10220">
    <property type="entry name" value="ASKHA_NBD_Arp2"/>
    <property type="match status" value="1"/>
</dbReference>
<feature type="repeat" description="WD" evidence="12">
    <location>
        <begin position="508"/>
        <end position="549"/>
    </location>
</feature>
<dbReference type="Proteomes" id="UP001151699">
    <property type="component" value="Chromosome X"/>
</dbReference>
<dbReference type="Pfam" id="PF16300">
    <property type="entry name" value="WD40_4"/>
    <property type="match status" value="2"/>
</dbReference>
<dbReference type="PROSITE" id="PS50294">
    <property type="entry name" value="WD_REPEATS_REGION"/>
    <property type="match status" value="2"/>
</dbReference>
<comment type="similarity">
    <text evidence="2 13">Belongs to the WD repeat coronin family.</text>
</comment>
<protein>
    <recommendedName>
        <fullName evidence="13">Coronin</fullName>
    </recommendedName>
</protein>
<dbReference type="InterPro" id="IPR015505">
    <property type="entry name" value="Coronin"/>
</dbReference>